<organism evidence="2 3">
    <name type="scientific">Sphaeroforma arctica JP610</name>
    <dbReference type="NCBI Taxonomy" id="667725"/>
    <lineage>
        <taxon>Eukaryota</taxon>
        <taxon>Ichthyosporea</taxon>
        <taxon>Ichthyophonida</taxon>
        <taxon>Sphaeroforma</taxon>
    </lineage>
</organism>
<dbReference type="RefSeq" id="XP_014161563.1">
    <property type="nucleotide sequence ID" value="XM_014306088.1"/>
</dbReference>
<feature type="region of interest" description="Disordered" evidence="1">
    <location>
        <begin position="54"/>
        <end position="79"/>
    </location>
</feature>
<name>A0A0L0GFP7_9EUKA</name>
<evidence type="ECO:0000313" key="2">
    <source>
        <dbReference type="EMBL" id="KNC87661.1"/>
    </source>
</evidence>
<gene>
    <name evidence="2" type="ORF">SARC_00232</name>
</gene>
<evidence type="ECO:0000256" key="1">
    <source>
        <dbReference type="SAM" id="MobiDB-lite"/>
    </source>
</evidence>
<accession>A0A0L0GFP7</accession>
<keyword evidence="3" id="KW-1185">Reference proteome</keyword>
<dbReference type="GeneID" id="25900736"/>
<sequence length="112" mass="12405">MKVLVEVIVPLKRVGDKFVEACMDIEWDADILSATASDVLFGEELIQNIYREPKETENADCTGNTENAETQGTTSMGEIEPGLAQTDCYTFESQNHDQDSLSDAERLAEIQS</sequence>
<protein>
    <submittedName>
        <fullName evidence="2">Uncharacterized protein</fullName>
    </submittedName>
</protein>
<proteinExistence type="predicted"/>
<reference evidence="2 3" key="1">
    <citation type="submission" date="2011-02" db="EMBL/GenBank/DDBJ databases">
        <title>The Genome Sequence of Sphaeroforma arctica JP610.</title>
        <authorList>
            <consortium name="The Broad Institute Genome Sequencing Platform"/>
            <person name="Russ C."/>
            <person name="Cuomo C."/>
            <person name="Young S.K."/>
            <person name="Zeng Q."/>
            <person name="Gargeya S."/>
            <person name="Alvarado L."/>
            <person name="Berlin A."/>
            <person name="Chapman S.B."/>
            <person name="Chen Z."/>
            <person name="Freedman E."/>
            <person name="Gellesch M."/>
            <person name="Goldberg J."/>
            <person name="Griggs A."/>
            <person name="Gujja S."/>
            <person name="Heilman E."/>
            <person name="Heiman D."/>
            <person name="Howarth C."/>
            <person name="Mehta T."/>
            <person name="Neiman D."/>
            <person name="Pearson M."/>
            <person name="Roberts A."/>
            <person name="Saif S."/>
            <person name="Shea T."/>
            <person name="Shenoy N."/>
            <person name="Sisk P."/>
            <person name="Stolte C."/>
            <person name="Sykes S."/>
            <person name="White J."/>
            <person name="Yandava C."/>
            <person name="Burger G."/>
            <person name="Gray M.W."/>
            <person name="Holland P.W.H."/>
            <person name="King N."/>
            <person name="Lang F.B.F."/>
            <person name="Roger A.J."/>
            <person name="Ruiz-Trillo I."/>
            <person name="Haas B."/>
            <person name="Nusbaum C."/>
            <person name="Birren B."/>
        </authorList>
    </citation>
    <scope>NUCLEOTIDE SEQUENCE [LARGE SCALE GENOMIC DNA]</scope>
    <source>
        <strain evidence="2 3">JP610</strain>
    </source>
</reference>
<dbReference type="Proteomes" id="UP000054560">
    <property type="component" value="Unassembled WGS sequence"/>
</dbReference>
<dbReference type="AlphaFoldDB" id="A0A0L0GFP7"/>
<evidence type="ECO:0000313" key="3">
    <source>
        <dbReference type="Proteomes" id="UP000054560"/>
    </source>
</evidence>
<dbReference type="EMBL" id="KQ241602">
    <property type="protein sequence ID" value="KNC87661.1"/>
    <property type="molecule type" value="Genomic_DNA"/>
</dbReference>
<feature type="compositionally biased region" description="Polar residues" evidence="1">
    <location>
        <begin position="59"/>
        <end position="76"/>
    </location>
</feature>